<dbReference type="KEGG" id="hts:HMJ29_00495"/>
<dbReference type="AlphaFoldDB" id="A0A6M6BB43"/>
<organism evidence="1 2">
    <name type="scientific">Hymenobacter taeanensis</name>
    <dbReference type="NCBI Taxonomy" id="2735321"/>
    <lineage>
        <taxon>Bacteria</taxon>
        <taxon>Pseudomonadati</taxon>
        <taxon>Bacteroidota</taxon>
        <taxon>Cytophagia</taxon>
        <taxon>Cytophagales</taxon>
        <taxon>Hymenobacteraceae</taxon>
        <taxon>Hymenobacter</taxon>
    </lineage>
</organism>
<accession>A0A6M6BB43</accession>
<keyword evidence="2" id="KW-1185">Reference proteome</keyword>
<dbReference type="PROSITE" id="PS51257">
    <property type="entry name" value="PROKAR_LIPOPROTEIN"/>
    <property type="match status" value="1"/>
</dbReference>
<evidence type="ECO:0000313" key="1">
    <source>
        <dbReference type="EMBL" id="QJX45496.1"/>
    </source>
</evidence>
<dbReference type="EMBL" id="CP053538">
    <property type="protein sequence ID" value="QJX45496.1"/>
    <property type="molecule type" value="Genomic_DNA"/>
</dbReference>
<gene>
    <name evidence="1" type="ORF">HMJ29_00495</name>
</gene>
<evidence type="ECO:0000313" key="2">
    <source>
        <dbReference type="Proteomes" id="UP000501623"/>
    </source>
</evidence>
<proteinExistence type="predicted"/>
<name>A0A6M6BB43_9BACT</name>
<reference evidence="1 2" key="1">
    <citation type="submission" date="2020-05" db="EMBL/GenBank/DDBJ databases">
        <title>Complete genome sequence of Hymenobacter sp. TS19 in Coasted Sand Dune.</title>
        <authorList>
            <person name="Lee J.-H."/>
            <person name="Jung J.-H."/>
            <person name="Jeong S."/>
            <person name="Zhao L."/>
            <person name="Kim M.-K."/>
            <person name="Seo H.-S."/>
            <person name="Lim S."/>
        </authorList>
    </citation>
    <scope>NUCLEOTIDE SEQUENCE [LARGE SCALE GENOMIC DNA]</scope>
    <source>
        <strain evidence="1 2">TS19</strain>
    </source>
</reference>
<sequence length="196" mass="22310">MRYSPRKSLLVFLLLTGCTKDAPMPDTTRAWLHQTDGEQLIFRNPATGTTTPLQVSLKRTEYSYGSKSSFGTGHSEFYNLSYFSSTQEAYGLEAVFKNRMLSVTSHGYAGYPAKLEINVTDHTGKFYDEATPPARLVADTVINGHSHAQVLQGGFNPDTVYRPYEARTRIRRFWYAKDAGLVAYREKNGQLWYRVW</sequence>
<dbReference type="Proteomes" id="UP000501623">
    <property type="component" value="Chromosome"/>
</dbReference>
<dbReference type="RefSeq" id="WP_171589643.1">
    <property type="nucleotide sequence ID" value="NZ_CP053538.1"/>
</dbReference>
<protein>
    <submittedName>
        <fullName evidence="1">Uncharacterized protein</fullName>
    </submittedName>
</protein>